<dbReference type="GO" id="GO:0008967">
    <property type="term" value="F:phosphoglycolate phosphatase activity"/>
    <property type="evidence" value="ECO:0007669"/>
    <property type="project" value="TreeGrafter"/>
</dbReference>
<dbReference type="SUPFAM" id="SSF47413">
    <property type="entry name" value="lambda repressor-like DNA-binding domains"/>
    <property type="match status" value="1"/>
</dbReference>
<dbReference type="RefSeq" id="WP_114659253.1">
    <property type="nucleotide sequence ID" value="NZ_CP031194.1"/>
</dbReference>
<dbReference type="InterPro" id="IPR001387">
    <property type="entry name" value="Cro/C1-type_HTH"/>
</dbReference>
<dbReference type="Gene3D" id="1.10.260.40">
    <property type="entry name" value="lambda repressor-like DNA-binding domains"/>
    <property type="match status" value="1"/>
</dbReference>
<dbReference type="AlphaFoldDB" id="A0A345HMG4"/>
<gene>
    <name evidence="3" type="ORF">DVK44_09470</name>
</gene>
<evidence type="ECO:0000256" key="1">
    <source>
        <dbReference type="SAM" id="MobiDB-lite"/>
    </source>
</evidence>
<feature type="region of interest" description="Disordered" evidence="1">
    <location>
        <begin position="593"/>
        <end position="613"/>
    </location>
</feature>
<protein>
    <submittedName>
        <fullName evidence="3">Helix-turn-helix domain-containing protein</fullName>
    </submittedName>
</protein>
<dbReference type="Gene3D" id="3.40.50.1000">
    <property type="entry name" value="HAD superfamily/HAD-like"/>
    <property type="match status" value="1"/>
</dbReference>
<name>A0A345HMG4_9ACTN</name>
<dbReference type="OrthoDB" id="4087213at2"/>
<dbReference type="Proteomes" id="UP000253868">
    <property type="component" value="Chromosome"/>
</dbReference>
<dbReference type="InterPro" id="IPR010982">
    <property type="entry name" value="Lambda_DNA-bd_dom_sf"/>
</dbReference>
<dbReference type="PANTHER" id="PTHR43434">
    <property type="entry name" value="PHOSPHOGLYCOLATE PHOSPHATASE"/>
    <property type="match status" value="1"/>
</dbReference>
<feature type="domain" description="HTH cro/C1-type" evidence="2">
    <location>
        <begin position="84"/>
        <end position="140"/>
    </location>
</feature>
<dbReference type="GO" id="GO:0003677">
    <property type="term" value="F:DNA binding"/>
    <property type="evidence" value="ECO:0007669"/>
    <property type="project" value="InterPro"/>
</dbReference>
<dbReference type="InterPro" id="IPR041492">
    <property type="entry name" value="HAD_2"/>
</dbReference>
<evidence type="ECO:0000313" key="4">
    <source>
        <dbReference type="Proteomes" id="UP000253868"/>
    </source>
</evidence>
<keyword evidence="4" id="KW-1185">Reference proteome</keyword>
<organism evidence="3 4">
    <name type="scientific">Streptomyces paludis</name>
    <dbReference type="NCBI Taxonomy" id="2282738"/>
    <lineage>
        <taxon>Bacteria</taxon>
        <taxon>Bacillati</taxon>
        <taxon>Actinomycetota</taxon>
        <taxon>Actinomycetes</taxon>
        <taxon>Kitasatosporales</taxon>
        <taxon>Streptomycetaceae</taxon>
        <taxon>Streptomyces</taxon>
    </lineage>
</organism>
<dbReference type="PANTHER" id="PTHR43434:SF1">
    <property type="entry name" value="PHOSPHOGLYCOLATE PHOSPHATASE"/>
    <property type="match status" value="1"/>
</dbReference>
<dbReference type="GO" id="GO:0005829">
    <property type="term" value="C:cytosol"/>
    <property type="evidence" value="ECO:0007669"/>
    <property type="project" value="TreeGrafter"/>
</dbReference>
<feature type="domain" description="HTH cro/C1-type" evidence="2">
    <location>
        <begin position="26"/>
        <end position="73"/>
    </location>
</feature>
<feature type="compositionally biased region" description="Low complexity" evidence="1">
    <location>
        <begin position="595"/>
        <end position="613"/>
    </location>
</feature>
<evidence type="ECO:0000259" key="2">
    <source>
        <dbReference type="PROSITE" id="PS50943"/>
    </source>
</evidence>
<dbReference type="Pfam" id="PF13560">
    <property type="entry name" value="HTH_31"/>
    <property type="match status" value="1"/>
</dbReference>
<feature type="region of interest" description="Disordered" evidence="1">
    <location>
        <begin position="287"/>
        <end position="308"/>
    </location>
</feature>
<dbReference type="PROSITE" id="PS50943">
    <property type="entry name" value="HTH_CROC1"/>
    <property type="match status" value="2"/>
</dbReference>
<reference evidence="4" key="1">
    <citation type="submission" date="2018-07" db="EMBL/GenBank/DDBJ databases">
        <authorList>
            <person name="Zhao J."/>
        </authorList>
    </citation>
    <scope>NUCLEOTIDE SEQUENCE [LARGE SCALE GENOMIC DNA]</scope>
    <source>
        <strain evidence="4">GSSD-12</strain>
    </source>
</reference>
<dbReference type="InterPro" id="IPR036412">
    <property type="entry name" value="HAD-like_sf"/>
</dbReference>
<dbReference type="InterPro" id="IPR050155">
    <property type="entry name" value="HAD-like_hydrolase_sf"/>
</dbReference>
<dbReference type="InterPro" id="IPR023214">
    <property type="entry name" value="HAD_sf"/>
</dbReference>
<dbReference type="EMBL" id="CP031194">
    <property type="protein sequence ID" value="AXG77888.1"/>
    <property type="molecule type" value="Genomic_DNA"/>
</dbReference>
<accession>A0A345HMG4</accession>
<proteinExistence type="predicted"/>
<dbReference type="SMART" id="SM00530">
    <property type="entry name" value="HTH_XRE"/>
    <property type="match status" value="2"/>
</dbReference>
<dbReference type="Pfam" id="PF13419">
    <property type="entry name" value="HAD_2"/>
    <property type="match status" value="1"/>
</dbReference>
<sequence length="613" mass="66801">MPRGLAVNFSGRKLARARTANGPGDRGLSTAELARRVGTSSEQIDAYEQGRVRPEPGRIRALADALGVDPLELSDLDDRSRWPLAELRRAKGLRASDVGATLGMSSRSYRRMENEGIIPARDPGLPARVAAALDISVADLEHHLRRAPGLATRLQGAREPLRSLVEEYVRPGCPDLPGQDDRAVRALAVVHHRPAGTVARVIGHELVRIRAMRRRLAGFRASADFGSSADEQTAGRGAAEAEERRIERIVTALPHRMDAFFRCALPGELWFTLALLDRLPPSRPWLPAEHLPSTRDQPGDQPEDQPYDMPAHLVSRRTAPDNRDALEFRISEEGAKHCALYRPWYDAVYPEARPYLRVREAEVAGHTRGTDLEDLFADADALLLSFDGLLCRVFGRNPGPVSQHLIQFARSRQLSLEHQIPSDPVKLLRILGRQGSSDPIRHLDRLLAGYETEAARSAEPLPGISQLLHTLVAGNWRLAVVTDHASTAVEAFLERLDPLLGSHIAVFGRPGDPRLMKPHPHGLTLAAEALRSDRSKVVLLGESVADAQAAQSAGIPFVGVAATSRQARMLREAGATRTVSTVRILAAAARHTVRTSAASTTDTADTAPADQAP</sequence>
<dbReference type="GO" id="GO:0006281">
    <property type="term" value="P:DNA repair"/>
    <property type="evidence" value="ECO:0007669"/>
    <property type="project" value="TreeGrafter"/>
</dbReference>
<dbReference type="CDD" id="cd00093">
    <property type="entry name" value="HTH_XRE"/>
    <property type="match status" value="2"/>
</dbReference>
<dbReference type="KEGG" id="spad:DVK44_09470"/>
<evidence type="ECO:0000313" key="3">
    <source>
        <dbReference type="EMBL" id="AXG77888.1"/>
    </source>
</evidence>
<dbReference type="SUPFAM" id="SSF56784">
    <property type="entry name" value="HAD-like"/>
    <property type="match status" value="1"/>
</dbReference>